<dbReference type="Gene3D" id="3.40.630.30">
    <property type="match status" value="1"/>
</dbReference>
<keyword evidence="2" id="KW-1185">Reference proteome</keyword>
<dbReference type="AlphaFoldDB" id="A0A6N0HX72"/>
<evidence type="ECO:0000313" key="2">
    <source>
        <dbReference type="Proteomes" id="UP000509658"/>
    </source>
</evidence>
<organism evidence="1 2">
    <name type="scientific">Candidatus Reidiella endopervernicosa</name>
    <dbReference type="NCBI Taxonomy" id="2738883"/>
    <lineage>
        <taxon>Bacteria</taxon>
        <taxon>Pseudomonadati</taxon>
        <taxon>Pseudomonadota</taxon>
        <taxon>Gammaproteobacteria</taxon>
        <taxon>Candidatus Reidiella</taxon>
    </lineage>
</organism>
<dbReference type="PANTHER" id="PTHR47017">
    <property type="entry name" value="ACYL-COA"/>
    <property type="match status" value="1"/>
</dbReference>
<name>A0A6N0HX72_9GAMM</name>
<proteinExistence type="predicted"/>
<dbReference type="Pfam" id="PF04339">
    <property type="entry name" value="FemAB_like"/>
    <property type="match status" value="1"/>
</dbReference>
<sequence length="395" mass="45515">MQRVIHSSIDEIDAQAWNALTGSSDPFLQHAFLSALEHNNCVGDRFGWLPHHIALYNDQQRLVAATPLYLKDNSYGEFVFDWSWADAWKRAGHDYYPKLVSSIPYTPATGARLLTGDATNRNELRNHLIDHTVELATSLETSSLHLLFPTEDETSQLEEKGLLKRIGCQFHWNNHNFSDFDDFLQRFSASKRKKLRRERRHVIEAGIEFQVLHGDEISDDLWPQIHHFYASTFHEKGGIPTLNEAFFREVGRGLGRKMVVILAIRSGKIIAGAICFRSDDTLYGRHWGTLENHHSLHFETCLYQGIDYCIQHDLKRFEPGAQGEHKVARGFEPTETLSAHWIADPQFREMIDRYLQQERAMMGSISTTCVIACRLSNIAGANHRAHWRVVQRRNR</sequence>
<dbReference type="GO" id="GO:0016740">
    <property type="term" value="F:transferase activity"/>
    <property type="evidence" value="ECO:0007669"/>
    <property type="project" value="UniProtKB-KW"/>
</dbReference>
<reference evidence="1 2" key="1">
    <citation type="submission" date="2020-05" db="EMBL/GenBank/DDBJ databases">
        <title>Horizontal transmission and recombination maintain forever young bacterial symbiont genomes.</title>
        <authorList>
            <person name="Russell S.L."/>
            <person name="Pepper-Tunick E."/>
            <person name="Svedberg J."/>
            <person name="Byrne A."/>
            <person name="Ruelas Castillo J."/>
            <person name="Vollmers C."/>
            <person name="Beinart R.A."/>
            <person name="Corbett-Detig R."/>
        </authorList>
    </citation>
    <scope>NUCLEOTIDE SEQUENCE [LARGE SCALE GENOMIC DNA]</scope>
    <source>
        <strain evidence="1">Santa_Monica_outfall</strain>
    </source>
</reference>
<protein>
    <submittedName>
        <fullName evidence="1">N-acetyltransferase</fullName>
    </submittedName>
</protein>
<dbReference type="SUPFAM" id="SSF55729">
    <property type="entry name" value="Acyl-CoA N-acyltransferases (Nat)"/>
    <property type="match status" value="1"/>
</dbReference>
<dbReference type="InterPro" id="IPR007434">
    <property type="entry name" value="FemAB-like"/>
</dbReference>
<gene>
    <name evidence="1" type="ORF">HUE57_10855</name>
</gene>
<keyword evidence="1" id="KW-0808">Transferase</keyword>
<dbReference type="RefSeq" id="WP_174673168.1">
    <property type="nucleotide sequence ID" value="NZ_CP054491.1"/>
</dbReference>
<evidence type="ECO:0000313" key="1">
    <source>
        <dbReference type="EMBL" id="QKQ26726.1"/>
    </source>
</evidence>
<accession>A0A6N0HX72</accession>
<dbReference type="Proteomes" id="UP000509658">
    <property type="component" value="Chromosome"/>
</dbReference>
<dbReference type="InterPro" id="IPR016181">
    <property type="entry name" value="Acyl_CoA_acyltransferase"/>
</dbReference>
<dbReference type="KEGG" id="rev:HUE57_10855"/>
<dbReference type="EMBL" id="CP054491">
    <property type="protein sequence ID" value="QKQ26726.1"/>
    <property type="molecule type" value="Genomic_DNA"/>
</dbReference>
<dbReference type="PANTHER" id="PTHR47017:SF1">
    <property type="entry name" value="ACYL-COA"/>
    <property type="match status" value="1"/>
</dbReference>